<evidence type="ECO:0000256" key="10">
    <source>
        <dbReference type="ARBA" id="ARBA00023004"/>
    </source>
</evidence>
<evidence type="ECO:0000256" key="5">
    <source>
        <dbReference type="ARBA" id="ARBA00022617"/>
    </source>
</evidence>
<dbReference type="InterPro" id="IPR050476">
    <property type="entry name" value="Insect_CytP450_Detox"/>
</dbReference>
<dbReference type="GO" id="GO:0005506">
    <property type="term" value="F:iron ion binding"/>
    <property type="evidence" value="ECO:0007669"/>
    <property type="project" value="InterPro"/>
</dbReference>
<evidence type="ECO:0000313" key="14">
    <source>
        <dbReference type="EMBL" id="CAB3362063.1"/>
    </source>
</evidence>
<comment type="subcellular location">
    <subcellularLocation>
        <location evidence="3">Endoplasmic reticulum membrane</location>
        <topology evidence="3">Peripheral membrane protein</topology>
    </subcellularLocation>
    <subcellularLocation>
        <location evidence="2">Microsome membrane</location>
        <topology evidence="2">Peripheral membrane protein</topology>
    </subcellularLocation>
</comment>
<dbReference type="AlphaFoldDB" id="A0A8S1BYU9"/>
<evidence type="ECO:0000256" key="6">
    <source>
        <dbReference type="ARBA" id="ARBA00022723"/>
    </source>
</evidence>
<dbReference type="PRINTS" id="PR00463">
    <property type="entry name" value="EP450I"/>
</dbReference>
<dbReference type="CDD" id="cd11056">
    <property type="entry name" value="CYP6-like"/>
    <property type="match status" value="2"/>
</dbReference>
<evidence type="ECO:0000256" key="1">
    <source>
        <dbReference type="ARBA" id="ARBA00001971"/>
    </source>
</evidence>
<dbReference type="PANTHER" id="PTHR24292:SF54">
    <property type="entry name" value="CYP9F3-RELATED"/>
    <property type="match status" value="1"/>
</dbReference>
<evidence type="ECO:0000256" key="3">
    <source>
        <dbReference type="ARBA" id="ARBA00004406"/>
    </source>
</evidence>
<accession>A0A8S1BYU9</accession>
<comment type="cofactor">
    <cofactor evidence="1 13">
        <name>heme</name>
        <dbReference type="ChEBI" id="CHEBI:30413"/>
    </cofactor>
</comment>
<feature type="binding site" description="axial binding residue" evidence="13">
    <location>
        <position position="948"/>
    </location>
    <ligand>
        <name>heme</name>
        <dbReference type="ChEBI" id="CHEBI:30413"/>
    </ligand>
    <ligandPart>
        <name>Fe</name>
        <dbReference type="ChEBI" id="CHEBI:18248"/>
    </ligandPart>
</feature>
<evidence type="ECO:0000256" key="12">
    <source>
        <dbReference type="ARBA" id="ARBA00023136"/>
    </source>
</evidence>
<proteinExistence type="inferred from homology"/>
<evidence type="ECO:0000256" key="8">
    <source>
        <dbReference type="ARBA" id="ARBA00022848"/>
    </source>
</evidence>
<dbReference type="GO" id="GO:0020037">
    <property type="term" value="F:heme binding"/>
    <property type="evidence" value="ECO:0007669"/>
    <property type="project" value="InterPro"/>
</dbReference>
<dbReference type="InterPro" id="IPR036396">
    <property type="entry name" value="Cyt_P450_sf"/>
</dbReference>
<evidence type="ECO:0000256" key="9">
    <source>
        <dbReference type="ARBA" id="ARBA00023002"/>
    </source>
</evidence>
<dbReference type="SUPFAM" id="SSF48264">
    <property type="entry name" value="Cytochrome P450"/>
    <property type="match status" value="2"/>
</dbReference>
<reference evidence="14 15" key="1">
    <citation type="submission" date="2020-04" db="EMBL/GenBank/DDBJ databases">
        <authorList>
            <person name="Alioto T."/>
            <person name="Alioto T."/>
            <person name="Gomez Garrido J."/>
        </authorList>
    </citation>
    <scope>NUCLEOTIDE SEQUENCE [LARGE SCALE GENOMIC DNA]</scope>
</reference>
<keyword evidence="5 13" id="KW-0349">Heme</keyword>
<dbReference type="PANTHER" id="PTHR24292">
    <property type="entry name" value="CYTOCHROME P450"/>
    <property type="match status" value="1"/>
</dbReference>
<evidence type="ECO:0000256" key="11">
    <source>
        <dbReference type="ARBA" id="ARBA00023033"/>
    </source>
</evidence>
<evidence type="ECO:0008006" key="16">
    <source>
        <dbReference type="Google" id="ProtNLM"/>
    </source>
</evidence>
<dbReference type="OrthoDB" id="2789670at2759"/>
<dbReference type="EMBL" id="CADEPI010000007">
    <property type="protein sequence ID" value="CAB3362063.1"/>
    <property type="molecule type" value="Genomic_DNA"/>
</dbReference>
<dbReference type="PROSITE" id="PS00086">
    <property type="entry name" value="CYTOCHROME_P450"/>
    <property type="match status" value="2"/>
</dbReference>
<sequence length="1010" mass="114162">MTTGQRGIPFIKPVPFFGSMINTVLKTRAFADVFVDNYKELKPNGFGGIYEFMQPTLMVTSPELIRDMTVKNFDFFHDRRIIVTKDTDPLFARSLPGLKGDEWREMRNKLSPAFTASKLKHMFPHISKCASQFAKFLLTREGAKTQPIEFKTFGVETNAVQNPEEKFYKNAQIMTDFGALRSLIALGFMVFPKLMAALGFSFTPKDVTNYFKQLIKGAMEYREKKNISRPDMLQLLMAAQKGKLKNEADEDVGTVGEDIADSELHKKHMATKKSDSIKITDEDIAAQAFIFFFAGYETVATVLAFLAHELAENPEVQERLREEVDATIQEGPLSYESVMGMKYLDMVISETLRKYPPAVGTDRTCIKNYKIPGTDHVIEAGMILSVPIFPLHRDPEYFPEPEKFDPERFSEENKADIKPYTYLPFGVGPHNCIGMRFALLEVKLCAIHLLATCKLRVCTKTEIPLQLSKKSFAMTTDNGFCSLWERADAKRPLNVRHVDNTGSYSGHTDASIFIRFPLFGNMIDAILQKKSFADLFAEQYNQLKPHGFGGIYEFMKPTFIVTSPELLRDIAVKNFDFFHDRRVIVSKDADPLFARSLPSLEGEEWREMRNKLSPAFTASKLKLMFPNISKCASQFAKFLITREEAKTQPIEFKSTFTRMTNDVIATTAFGVETNAVQNPEEKFYKYAHVMTNFGPLRSLIALGFVVFPKLMVALGLSLTPKEASNYFQQLIKGTMEYREEKNISRPDMLQLLMAAQKGKLKKEGGEDVGTIGEDNADSELHKKHMASKTGGSNKITDQDIAAQAFFFFSAGYDSVSTVLAFLSHELAENQEVQERLREEVDATIQDGPLSYESVMGMKYLDMVVSEILRKYPPAVGTDRVCTKNYKIPGTDKVIPAGTVLSVPIYPLHRDPEYFPEPGKFDPERFSEENKADIKPYTYLPFGVGPHNCIGMRFALLEVKLCAIHLLATCKLRVCTKTEIPLQLSKKSFAMTTDNGFWLLAIPRENPTLKV</sequence>
<keyword evidence="15" id="KW-1185">Reference proteome</keyword>
<evidence type="ECO:0000256" key="4">
    <source>
        <dbReference type="ARBA" id="ARBA00010617"/>
    </source>
</evidence>
<dbReference type="GO" id="GO:0016705">
    <property type="term" value="F:oxidoreductase activity, acting on paired donors, with incorporation or reduction of molecular oxygen"/>
    <property type="evidence" value="ECO:0007669"/>
    <property type="project" value="InterPro"/>
</dbReference>
<gene>
    <name evidence="14" type="ORF">CLODIP_2_CD01705</name>
</gene>
<keyword evidence="9" id="KW-0560">Oxidoreductase</keyword>
<organism evidence="14 15">
    <name type="scientific">Cloeon dipterum</name>
    <dbReference type="NCBI Taxonomy" id="197152"/>
    <lineage>
        <taxon>Eukaryota</taxon>
        <taxon>Metazoa</taxon>
        <taxon>Ecdysozoa</taxon>
        <taxon>Arthropoda</taxon>
        <taxon>Hexapoda</taxon>
        <taxon>Insecta</taxon>
        <taxon>Pterygota</taxon>
        <taxon>Palaeoptera</taxon>
        <taxon>Ephemeroptera</taxon>
        <taxon>Pisciforma</taxon>
        <taxon>Baetidae</taxon>
        <taxon>Cloeon</taxon>
    </lineage>
</organism>
<comment type="caution">
    <text evidence="14">The sequence shown here is derived from an EMBL/GenBank/DDBJ whole genome shotgun (WGS) entry which is preliminary data.</text>
</comment>
<dbReference type="GO" id="GO:0005789">
    <property type="term" value="C:endoplasmic reticulum membrane"/>
    <property type="evidence" value="ECO:0007669"/>
    <property type="project" value="UniProtKB-SubCell"/>
</dbReference>
<keyword evidence="7" id="KW-0256">Endoplasmic reticulum</keyword>
<dbReference type="InterPro" id="IPR001128">
    <property type="entry name" value="Cyt_P450"/>
</dbReference>
<protein>
    <recommendedName>
        <fullName evidence="16">Cytochrome P450</fullName>
    </recommendedName>
</protein>
<keyword evidence="12" id="KW-0472">Membrane</keyword>
<dbReference type="PRINTS" id="PR00385">
    <property type="entry name" value="P450"/>
</dbReference>
<keyword evidence="8" id="KW-0492">Microsome</keyword>
<dbReference type="Gene3D" id="1.10.630.10">
    <property type="entry name" value="Cytochrome P450"/>
    <property type="match status" value="2"/>
</dbReference>
<dbReference type="InterPro" id="IPR017972">
    <property type="entry name" value="Cyt_P450_CS"/>
</dbReference>
<comment type="similarity">
    <text evidence="4">Belongs to the cytochrome P450 family.</text>
</comment>
<dbReference type="InterPro" id="IPR002401">
    <property type="entry name" value="Cyt_P450_E_grp-I"/>
</dbReference>
<evidence type="ECO:0000313" key="15">
    <source>
        <dbReference type="Proteomes" id="UP000494165"/>
    </source>
</evidence>
<evidence type="ECO:0000256" key="2">
    <source>
        <dbReference type="ARBA" id="ARBA00004174"/>
    </source>
</evidence>
<dbReference type="GO" id="GO:0004497">
    <property type="term" value="F:monooxygenase activity"/>
    <property type="evidence" value="ECO:0007669"/>
    <property type="project" value="UniProtKB-KW"/>
</dbReference>
<dbReference type="Proteomes" id="UP000494165">
    <property type="component" value="Unassembled WGS sequence"/>
</dbReference>
<name>A0A8S1BYU9_9INSE</name>
<evidence type="ECO:0000256" key="13">
    <source>
        <dbReference type="PIRSR" id="PIRSR602401-1"/>
    </source>
</evidence>
<keyword evidence="6 13" id="KW-0479">Metal-binding</keyword>
<keyword evidence="11" id="KW-0503">Monooxygenase</keyword>
<dbReference type="FunFam" id="1.10.630.10:FF:000042">
    <property type="entry name" value="Cytochrome P450"/>
    <property type="match status" value="2"/>
</dbReference>
<evidence type="ECO:0000256" key="7">
    <source>
        <dbReference type="ARBA" id="ARBA00022824"/>
    </source>
</evidence>
<dbReference type="Pfam" id="PF00067">
    <property type="entry name" value="p450"/>
    <property type="match status" value="2"/>
</dbReference>
<keyword evidence="10 13" id="KW-0408">Iron</keyword>